<dbReference type="GO" id="GO:0006457">
    <property type="term" value="P:protein folding"/>
    <property type="evidence" value="ECO:0007669"/>
    <property type="project" value="TreeGrafter"/>
</dbReference>
<comment type="subcellular location">
    <subcellularLocation>
        <location evidence="1">Cytoplasm</location>
    </subcellularLocation>
</comment>
<protein>
    <recommendedName>
        <fullName evidence="5">Hsp90 chaperone protein kinase-targeting subunit</fullName>
    </recommendedName>
</protein>
<dbReference type="InterPro" id="IPR004918">
    <property type="entry name" value="Cdc37"/>
</dbReference>
<evidence type="ECO:0000256" key="3">
    <source>
        <dbReference type="ARBA" id="ARBA00022490"/>
    </source>
</evidence>
<dbReference type="SUPFAM" id="SSF101391">
    <property type="entry name" value="Hsp90 co-chaperone CDC37"/>
    <property type="match status" value="1"/>
</dbReference>
<dbReference type="GO" id="GO:0031072">
    <property type="term" value="F:heat shock protein binding"/>
    <property type="evidence" value="ECO:0007669"/>
    <property type="project" value="TreeGrafter"/>
</dbReference>
<dbReference type="PaxDb" id="284590-Q6CQG7"/>
<dbReference type="SMART" id="SM01069">
    <property type="entry name" value="CDC37_C"/>
    <property type="match status" value="1"/>
</dbReference>
<organism evidence="10 11">
    <name type="scientific">Kluyveromyces lactis (strain ATCC 8585 / CBS 2359 / DSM 70799 / NBRC 1267 / NRRL Y-1140 / WM37)</name>
    <name type="common">Yeast</name>
    <name type="synonym">Candida sphaerica</name>
    <dbReference type="NCBI Taxonomy" id="284590"/>
    <lineage>
        <taxon>Eukaryota</taxon>
        <taxon>Fungi</taxon>
        <taxon>Dikarya</taxon>
        <taxon>Ascomycota</taxon>
        <taxon>Saccharomycotina</taxon>
        <taxon>Saccharomycetes</taxon>
        <taxon>Saccharomycetales</taxon>
        <taxon>Saccharomycetaceae</taxon>
        <taxon>Kluyveromyces</taxon>
    </lineage>
</organism>
<keyword evidence="4" id="KW-0143">Chaperone</keyword>
<dbReference type="Pfam" id="PF03234">
    <property type="entry name" value="CDC37_N"/>
    <property type="match status" value="1"/>
</dbReference>
<evidence type="ECO:0000259" key="9">
    <source>
        <dbReference type="SMART" id="SM01071"/>
    </source>
</evidence>
<dbReference type="SMART" id="SM01070">
    <property type="entry name" value="CDC37_M"/>
    <property type="match status" value="1"/>
</dbReference>
<dbReference type="GO" id="GO:0050821">
    <property type="term" value="P:protein stabilization"/>
    <property type="evidence" value="ECO:0007669"/>
    <property type="project" value="TreeGrafter"/>
</dbReference>
<dbReference type="Proteomes" id="UP000000598">
    <property type="component" value="Chromosome D"/>
</dbReference>
<dbReference type="Pfam" id="PF08565">
    <property type="entry name" value="CDC37_M"/>
    <property type="match status" value="1"/>
</dbReference>
<feature type="domain" description="Cdc37 N-terminal" evidence="9">
    <location>
        <begin position="2"/>
        <end position="183"/>
    </location>
</feature>
<dbReference type="HOGENOM" id="CLU_033261_1_0_1"/>
<proteinExistence type="inferred from homology"/>
<feature type="region of interest" description="Disordered" evidence="6">
    <location>
        <begin position="475"/>
        <end position="495"/>
    </location>
</feature>
<gene>
    <name evidence="10" type="ORF">KLLA0_D17226g</name>
</gene>
<dbReference type="InterPro" id="IPR038189">
    <property type="entry name" value="Cdc37_Hsp90-bd_sf"/>
</dbReference>
<dbReference type="Gene3D" id="1.20.58.610">
    <property type="entry name" value="Cdc37, Hsp90 binding domain"/>
    <property type="match status" value="1"/>
</dbReference>
<dbReference type="Pfam" id="PF08564">
    <property type="entry name" value="CDC37_C"/>
    <property type="match status" value="1"/>
</dbReference>
<dbReference type="GO" id="GO:0019901">
    <property type="term" value="F:protein kinase binding"/>
    <property type="evidence" value="ECO:0007669"/>
    <property type="project" value="InterPro"/>
</dbReference>
<evidence type="ECO:0000256" key="6">
    <source>
        <dbReference type="SAM" id="MobiDB-lite"/>
    </source>
</evidence>
<feature type="domain" description="Cdc37 C-terminal" evidence="7">
    <location>
        <begin position="377"/>
        <end position="476"/>
    </location>
</feature>
<evidence type="ECO:0000256" key="4">
    <source>
        <dbReference type="ARBA" id="ARBA00023186"/>
    </source>
</evidence>
<evidence type="ECO:0000256" key="5">
    <source>
        <dbReference type="ARBA" id="ARBA00031396"/>
    </source>
</evidence>
<evidence type="ECO:0000256" key="2">
    <source>
        <dbReference type="ARBA" id="ARBA00006222"/>
    </source>
</evidence>
<dbReference type="KEGG" id="kla:KLLA0_D17226g"/>
<reference evidence="10 11" key="1">
    <citation type="journal article" date="2004" name="Nature">
        <title>Genome evolution in yeasts.</title>
        <authorList>
            <consortium name="Genolevures"/>
            <person name="Dujon B."/>
            <person name="Sherman D."/>
            <person name="Fischer G."/>
            <person name="Durrens P."/>
            <person name="Casaregola S."/>
            <person name="Lafontaine I."/>
            <person name="de Montigny J."/>
            <person name="Marck C."/>
            <person name="Neuveglise C."/>
            <person name="Talla E."/>
            <person name="Goffard N."/>
            <person name="Frangeul L."/>
            <person name="Aigle M."/>
            <person name="Anthouard V."/>
            <person name="Babour A."/>
            <person name="Barbe V."/>
            <person name="Barnay S."/>
            <person name="Blanchin S."/>
            <person name="Beckerich J.M."/>
            <person name="Beyne E."/>
            <person name="Bleykasten C."/>
            <person name="Boisrame A."/>
            <person name="Boyer J."/>
            <person name="Cattolico L."/>
            <person name="Confanioleri F."/>
            <person name="de Daruvar A."/>
            <person name="Despons L."/>
            <person name="Fabre E."/>
            <person name="Fairhead C."/>
            <person name="Ferry-Dumazet H."/>
            <person name="Groppi A."/>
            <person name="Hantraye F."/>
            <person name="Hennequin C."/>
            <person name="Jauniaux N."/>
            <person name="Joyet P."/>
            <person name="Kachouri R."/>
            <person name="Kerrest A."/>
            <person name="Koszul R."/>
            <person name="Lemaire M."/>
            <person name="Lesur I."/>
            <person name="Ma L."/>
            <person name="Muller H."/>
            <person name="Nicaud J.M."/>
            <person name="Nikolski M."/>
            <person name="Oztas S."/>
            <person name="Ozier-Kalogeropoulos O."/>
            <person name="Pellenz S."/>
            <person name="Potier S."/>
            <person name="Richard G.F."/>
            <person name="Straub M.L."/>
            <person name="Suleau A."/>
            <person name="Swennene D."/>
            <person name="Tekaia F."/>
            <person name="Wesolowski-Louvel M."/>
            <person name="Westhof E."/>
            <person name="Wirth B."/>
            <person name="Zeniou-Meyer M."/>
            <person name="Zivanovic I."/>
            <person name="Bolotin-Fukuhara M."/>
            <person name="Thierry A."/>
            <person name="Bouchier C."/>
            <person name="Caudron B."/>
            <person name="Scarpelli C."/>
            <person name="Gaillardin C."/>
            <person name="Weissenbach J."/>
            <person name="Wincker P."/>
            <person name="Souciet J.L."/>
        </authorList>
    </citation>
    <scope>NUCLEOTIDE SEQUENCE [LARGE SCALE GENOMIC DNA]</scope>
    <source>
        <strain evidence="11">ATCC 8585 / CBS 2359 / DSM 70799 / NBRC 1267 / NRRL Y-1140 / WM37</strain>
    </source>
</reference>
<dbReference type="InterPro" id="IPR013873">
    <property type="entry name" value="Cdc37_C"/>
</dbReference>
<evidence type="ECO:0000313" key="10">
    <source>
        <dbReference type="EMBL" id="CAH00918.1"/>
    </source>
</evidence>
<dbReference type="GO" id="GO:0005737">
    <property type="term" value="C:cytoplasm"/>
    <property type="evidence" value="ECO:0007669"/>
    <property type="project" value="UniProtKB-SubCell"/>
</dbReference>
<dbReference type="InterPro" id="IPR013874">
    <property type="entry name" value="Cdc37_Hsp90-bd"/>
</dbReference>
<dbReference type="eggNOG" id="KOG2260">
    <property type="taxonomic scope" value="Eukaryota"/>
</dbReference>
<keyword evidence="3" id="KW-0963">Cytoplasm</keyword>
<name>Q6CQG7_KLULA</name>
<comment type="similarity">
    <text evidence="2">Belongs to the CDC37 family.</text>
</comment>
<dbReference type="SMART" id="SM01071">
    <property type="entry name" value="CDC37_N"/>
    <property type="match status" value="1"/>
</dbReference>
<dbReference type="GO" id="GO:0051082">
    <property type="term" value="F:unfolded protein binding"/>
    <property type="evidence" value="ECO:0007669"/>
    <property type="project" value="TreeGrafter"/>
</dbReference>
<keyword evidence="11" id="KW-1185">Reference proteome</keyword>
<feature type="domain" description="Cdc37 Hsp90 binding" evidence="8">
    <location>
        <begin position="186"/>
        <end position="358"/>
    </location>
</feature>
<evidence type="ECO:0000256" key="1">
    <source>
        <dbReference type="ARBA" id="ARBA00004496"/>
    </source>
</evidence>
<dbReference type="OMA" id="NYSKWDQ"/>
<dbReference type="PANTHER" id="PTHR12800:SF4">
    <property type="entry name" value="HSP90 CO-CHAPERONE CDC37"/>
    <property type="match status" value="1"/>
</dbReference>
<dbReference type="GO" id="GO:0051087">
    <property type="term" value="F:protein-folding chaperone binding"/>
    <property type="evidence" value="ECO:0007669"/>
    <property type="project" value="TreeGrafter"/>
</dbReference>
<evidence type="ECO:0000259" key="8">
    <source>
        <dbReference type="SMART" id="SM01070"/>
    </source>
</evidence>
<dbReference type="STRING" id="284590.Q6CQG7"/>
<accession>Q6CQG7</accession>
<evidence type="ECO:0000313" key="11">
    <source>
        <dbReference type="Proteomes" id="UP000000598"/>
    </source>
</evidence>
<dbReference type="PANTHER" id="PTHR12800">
    <property type="entry name" value="CDC37-RELATED"/>
    <property type="match status" value="1"/>
</dbReference>
<evidence type="ECO:0000259" key="7">
    <source>
        <dbReference type="SMART" id="SM01069"/>
    </source>
</evidence>
<sequence length="495" mass="56614">MAIDYSKWDKIEISDDSDIEVHPNVDKRSFIKWKQQSIHQEREKRKSDIANLEFQLEMYNHLNKRVDKLMIQLKDDDLISKDSVSKFLNENFDKTEKGSGENVDPDLPPYNEMVLDLFEQLERNAKNDNKDPKDGAVIREELMKHRAKIAAVSKEAEEKLKQLYIEKSMHISSEDVHTGFDKGFINAAKEDAPVPDYLKDASTNQVALPKPKIQPIDYKDDILKIAPETEKFGSIQPGNYAEAEKFLLEHPQILSEQQKDALMMSAFEHEMSGNTQRAYQVIHQSELLSYLLEIYAMKKLPDFNVSQMKEVIEMFFERLFSPRSNPMAKKSFLESVQTKYEHVKTRSKAMQEESDGEGEGVETIQLKSLDNSAELQVNLPDFSSSEPGEVAKVQAFNKLPPKMQEAVKSQNLDAINAVFAELPMDKAEQILDIFHEGGIIGINAVLEDENEFKELQEHYQNDQGIENLTIQEVEDTDEHKEADDAVPISSADIVD</sequence>
<dbReference type="FunCoup" id="Q6CQG7">
    <property type="interactions" value="473"/>
</dbReference>
<dbReference type="EMBL" id="CR382124">
    <property type="protein sequence ID" value="CAH00918.1"/>
    <property type="molecule type" value="Genomic_DNA"/>
</dbReference>
<dbReference type="InterPro" id="IPR013855">
    <property type="entry name" value="Cdc37_N_dom"/>
</dbReference>
<dbReference type="AlphaFoldDB" id="Q6CQG7"/>
<dbReference type="InParanoid" id="Q6CQG7"/>